<dbReference type="InterPro" id="IPR050192">
    <property type="entry name" value="CopG/NikR_regulator"/>
</dbReference>
<name>A0A7J3SMQ3_9CREN</name>
<dbReference type="SUPFAM" id="SSF47598">
    <property type="entry name" value="Ribbon-helix-helix"/>
    <property type="match status" value="1"/>
</dbReference>
<dbReference type="EMBL" id="DTLS01000147">
    <property type="protein sequence ID" value="HGZ60552.1"/>
    <property type="molecule type" value="Genomic_DNA"/>
</dbReference>
<sequence length="95" mass="10877">MFEWIEEVWKASGFSSRSDYLRALVASILEKPYLVHQANGEILPIKAEKTITFKLDSNLLQQLDELAVKKGYSTRSDLIRELIFSIMKSNNSTLP</sequence>
<dbReference type="Pfam" id="PF01402">
    <property type="entry name" value="RHH_1"/>
    <property type="match status" value="1"/>
</dbReference>
<dbReference type="InterPro" id="IPR010985">
    <property type="entry name" value="Ribbon_hlx_hlx"/>
</dbReference>
<dbReference type="Gene3D" id="1.10.1220.10">
    <property type="entry name" value="Met repressor-like"/>
    <property type="match status" value="1"/>
</dbReference>
<evidence type="ECO:0000259" key="1">
    <source>
        <dbReference type="Pfam" id="PF01402"/>
    </source>
</evidence>
<dbReference type="CDD" id="cd22231">
    <property type="entry name" value="RHH_NikR_HicB-like"/>
    <property type="match status" value="1"/>
</dbReference>
<comment type="caution">
    <text evidence="2">The sequence shown here is derived from an EMBL/GenBank/DDBJ whole genome shotgun (WGS) entry which is preliminary data.</text>
</comment>
<dbReference type="PANTHER" id="PTHR34719:SF2">
    <property type="entry name" value="NICKEL-RESPONSIVE REGULATOR"/>
    <property type="match status" value="1"/>
</dbReference>
<dbReference type="PANTHER" id="PTHR34719">
    <property type="entry name" value="NICKEL-RESPONSIVE REGULATOR"/>
    <property type="match status" value="1"/>
</dbReference>
<proteinExistence type="predicted"/>
<feature type="domain" description="Ribbon-helix-helix protein CopG" evidence="1">
    <location>
        <begin position="49"/>
        <end position="83"/>
    </location>
</feature>
<protein>
    <submittedName>
        <fullName evidence="2">Ribbon-helix-helix protein, CopG family</fullName>
    </submittedName>
</protein>
<evidence type="ECO:0000313" key="2">
    <source>
        <dbReference type="EMBL" id="HGZ60552.1"/>
    </source>
</evidence>
<accession>A0A7J3SMQ3</accession>
<dbReference type="InterPro" id="IPR013321">
    <property type="entry name" value="Arc_rbn_hlx_hlx"/>
</dbReference>
<dbReference type="InterPro" id="IPR002145">
    <property type="entry name" value="CopG"/>
</dbReference>
<reference evidence="2" key="1">
    <citation type="journal article" date="2020" name="mSystems">
        <title>Genome- and Community-Level Interaction Insights into Carbon Utilization and Element Cycling Functions of Hydrothermarchaeota in Hydrothermal Sediment.</title>
        <authorList>
            <person name="Zhou Z."/>
            <person name="Liu Y."/>
            <person name="Xu W."/>
            <person name="Pan J."/>
            <person name="Luo Z.H."/>
            <person name="Li M."/>
        </authorList>
    </citation>
    <scope>NUCLEOTIDE SEQUENCE [LARGE SCALE GENOMIC DNA]</scope>
    <source>
        <strain evidence="2">SpSt-885</strain>
    </source>
</reference>
<dbReference type="AlphaFoldDB" id="A0A7J3SMQ3"/>
<gene>
    <name evidence="2" type="ORF">ENW83_05060</name>
</gene>
<organism evidence="2">
    <name type="scientific">Fervidicoccus fontis</name>
    <dbReference type="NCBI Taxonomy" id="683846"/>
    <lineage>
        <taxon>Archaea</taxon>
        <taxon>Thermoproteota</taxon>
        <taxon>Thermoprotei</taxon>
        <taxon>Fervidicoccales</taxon>
        <taxon>Fervidicoccaceae</taxon>
        <taxon>Fervidicoccus</taxon>
    </lineage>
</organism>
<dbReference type="GO" id="GO:0003677">
    <property type="term" value="F:DNA binding"/>
    <property type="evidence" value="ECO:0007669"/>
    <property type="project" value="TreeGrafter"/>
</dbReference>
<dbReference type="GO" id="GO:0006355">
    <property type="term" value="P:regulation of DNA-templated transcription"/>
    <property type="evidence" value="ECO:0007669"/>
    <property type="project" value="InterPro"/>
</dbReference>